<dbReference type="SUPFAM" id="SSF55144">
    <property type="entry name" value="LigT-like"/>
    <property type="match status" value="1"/>
</dbReference>
<dbReference type="STRING" id="767817.Desgi_1374"/>
<comment type="similarity">
    <text evidence="2">Belongs to the 2H phosphoesterase superfamily. ThpR family.</text>
</comment>
<evidence type="ECO:0000256" key="1">
    <source>
        <dbReference type="ARBA" id="ARBA00022801"/>
    </source>
</evidence>
<dbReference type="RefSeq" id="WP_006522666.1">
    <property type="nucleotide sequence ID" value="NC_021184.1"/>
</dbReference>
<dbReference type="GO" id="GO:0008664">
    <property type="term" value="F:RNA 2',3'-cyclic 3'-phosphodiesterase activity"/>
    <property type="evidence" value="ECO:0007669"/>
    <property type="project" value="UniProtKB-EC"/>
</dbReference>
<organism evidence="4 5">
    <name type="scientific">Desulfoscipio gibsoniae DSM 7213</name>
    <dbReference type="NCBI Taxonomy" id="767817"/>
    <lineage>
        <taxon>Bacteria</taxon>
        <taxon>Bacillati</taxon>
        <taxon>Bacillota</taxon>
        <taxon>Clostridia</taxon>
        <taxon>Eubacteriales</taxon>
        <taxon>Desulfallaceae</taxon>
        <taxon>Desulfoscipio</taxon>
    </lineage>
</organism>
<feature type="active site" description="Proton donor" evidence="2">
    <location>
        <position position="45"/>
    </location>
</feature>
<accession>R4KCG8</accession>
<dbReference type="EC" id="3.1.4.58" evidence="2"/>
<dbReference type="eggNOG" id="COG1514">
    <property type="taxonomic scope" value="Bacteria"/>
</dbReference>
<dbReference type="Pfam" id="PF02834">
    <property type="entry name" value="LigT_PEase"/>
    <property type="match status" value="2"/>
</dbReference>
<feature type="domain" description="Phosphoesterase HXTX" evidence="3">
    <location>
        <begin position="104"/>
        <end position="183"/>
    </location>
</feature>
<feature type="short sequence motif" description="HXTX 1" evidence="2">
    <location>
        <begin position="45"/>
        <end position="48"/>
    </location>
</feature>
<dbReference type="HOGENOM" id="CLU_081251_3_4_9"/>
<gene>
    <name evidence="4" type="ORF">Desgi_1374</name>
</gene>
<evidence type="ECO:0000256" key="2">
    <source>
        <dbReference type="HAMAP-Rule" id="MF_01940"/>
    </source>
</evidence>
<keyword evidence="4" id="KW-0436">Ligase</keyword>
<evidence type="ECO:0000313" key="5">
    <source>
        <dbReference type="Proteomes" id="UP000013520"/>
    </source>
</evidence>
<dbReference type="Proteomes" id="UP000013520">
    <property type="component" value="Chromosome"/>
</dbReference>
<proteinExistence type="inferred from homology"/>
<feature type="short sequence motif" description="HXTX 2" evidence="2">
    <location>
        <begin position="132"/>
        <end position="135"/>
    </location>
</feature>
<name>R4KCG8_9FIRM</name>
<dbReference type="GO" id="GO:0004113">
    <property type="term" value="F:2',3'-cyclic-nucleotide 3'-phosphodiesterase activity"/>
    <property type="evidence" value="ECO:0007669"/>
    <property type="project" value="InterPro"/>
</dbReference>
<reference evidence="4 5" key="1">
    <citation type="submission" date="2012-01" db="EMBL/GenBank/DDBJ databases">
        <title>Complete sequence of Desulfotomaculum gibsoniae DSM 7213.</title>
        <authorList>
            <consortium name="US DOE Joint Genome Institute"/>
            <person name="Lucas S."/>
            <person name="Han J."/>
            <person name="Lapidus A."/>
            <person name="Cheng J.-F."/>
            <person name="Goodwin L."/>
            <person name="Pitluck S."/>
            <person name="Peters L."/>
            <person name="Ovchinnikova G."/>
            <person name="Teshima H."/>
            <person name="Detter J.C."/>
            <person name="Han C."/>
            <person name="Tapia R."/>
            <person name="Land M."/>
            <person name="Hauser L."/>
            <person name="Kyrpides N."/>
            <person name="Ivanova N."/>
            <person name="Pagani I."/>
            <person name="Parshina S."/>
            <person name="Plugge C."/>
            <person name="Muyzer G."/>
            <person name="Kuever J."/>
            <person name="Ivanova A."/>
            <person name="Nazina T."/>
            <person name="Klenk H.-P."/>
            <person name="Brambilla E."/>
            <person name="Spring S."/>
            <person name="Stams A.F."/>
            <person name="Woyke T."/>
        </authorList>
    </citation>
    <scope>NUCLEOTIDE SEQUENCE [LARGE SCALE GENOMIC DNA]</scope>
    <source>
        <strain evidence="4 5">DSM 7213</strain>
    </source>
</reference>
<evidence type="ECO:0000259" key="3">
    <source>
        <dbReference type="Pfam" id="PF02834"/>
    </source>
</evidence>
<feature type="domain" description="Phosphoesterase HXTX" evidence="3">
    <location>
        <begin position="14"/>
        <end position="96"/>
    </location>
</feature>
<dbReference type="HAMAP" id="MF_01940">
    <property type="entry name" value="RNA_CPDase"/>
    <property type="match status" value="1"/>
</dbReference>
<dbReference type="InterPro" id="IPR014051">
    <property type="entry name" value="Phosphoesterase_HXTX"/>
</dbReference>
<dbReference type="EMBL" id="CP003273">
    <property type="protein sequence ID" value="AGL00878.1"/>
    <property type="molecule type" value="Genomic_DNA"/>
</dbReference>
<protein>
    <recommendedName>
        <fullName evidence="2">RNA 2',3'-cyclic phosphodiesterase</fullName>
        <shortName evidence="2">RNA 2',3'-CPDase</shortName>
        <ecNumber evidence="2">3.1.4.58</ecNumber>
    </recommendedName>
</protein>
<dbReference type="GO" id="GO:0016874">
    <property type="term" value="F:ligase activity"/>
    <property type="evidence" value="ECO:0007669"/>
    <property type="project" value="UniProtKB-KW"/>
</dbReference>
<feature type="active site" description="Proton acceptor" evidence="2">
    <location>
        <position position="132"/>
    </location>
</feature>
<dbReference type="InterPro" id="IPR004175">
    <property type="entry name" value="RNA_CPDase"/>
</dbReference>
<dbReference type="InterPro" id="IPR009097">
    <property type="entry name" value="Cyclic_Pdiesterase"/>
</dbReference>
<keyword evidence="5" id="KW-1185">Reference proteome</keyword>
<keyword evidence="1 2" id="KW-0378">Hydrolase</keyword>
<dbReference type="PANTHER" id="PTHR35561:SF1">
    <property type="entry name" value="RNA 2',3'-CYCLIC PHOSPHODIESTERASE"/>
    <property type="match status" value="1"/>
</dbReference>
<dbReference type="Gene3D" id="3.90.1140.10">
    <property type="entry name" value="Cyclic phosphodiesterase"/>
    <property type="match status" value="1"/>
</dbReference>
<dbReference type="PANTHER" id="PTHR35561">
    <property type="entry name" value="RNA 2',3'-CYCLIC PHOSPHODIESTERASE"/>
    <property type="match status" value="1"/>
</dbReference>
<sequence>MRVLQSRLFWAINLPVDLKRKLGNLQSCLKTAPVNIKWVEQHNLHLTVKFLGDVDDSRVSEITRAVNEAAGGLGSFKLELSGIGFFPGPRRPRVIWVGVQGEVHKLRLLHRRVEECMAGLGWDSNSQGFAPHLTLGRLRTPQGGEMLAGKADKLASQLGVIGSLTVSGIDLMKSRLTRNGPVYQVLVSVKI</sequence>
<dbReference type="KEGG" id="dgi:Desgi_1374"/>
<dbReference type="NCBIfam" id="TIGR02258">
    <property type="entry name" value="2_5_ligase"/>
    <property type="match status" value="1"/>
</dbReference>
<evidence type="ECO:0000313" key="4">
    <source>
        <dbReference type="EMBL" id="AGL00878.1"/>
    </source>
</evidence>
<comment type="function">
    <text evidence="2">Hydrolyzes RNA 2',3'-cyclic phosphodiester to an RNA 2'-phosphomonoester.</text>
</comment>
<dbReference type="AlphaFoldDB" id="R4KCG8"/>
<comment type="catalytic activity">
    <reaction evidence="2">
        <text>a 3'-end 2',3'-cyclophospho-ribonucleotide-RNA + H2O = a 3'-end 2'-phospho-ribonucleotide-RNA + H(+)</text>
        <dbReference type="Rhea" id="RHEA:11828"/>
        <dbReference type="Rhea" id="RHEA-COMP:10464"/>
        <dbReference type="Rhea" id="RHEA-COMP:17353"/>
        <dbReference type="ChEBI" id="CHEBI:15377"/>
        <dbReference type="ChEBI" id="CHEBI:15378"/>
        <dbReference type="ChEBI" id="CHEBI:83064"/>
        <dbReference type="ChEBI" id="CHEBI:173113"/>
        <dbReference type="EC" id="3.1.4.58"/>
    </reaction>
</comment>